<accession>A0A3S5CPP2</accession>
<proteinExistence type="predicted"/>
<name>A0A3S5CPP2_9PLAT</name>
<comment type="caution">
    <text evidence="1">The sequence shown here is derived from an EMBL/GenBank/DDBJ whole genome shotgun (WGS) entry which is preliminary data.</text>
</comment>
<dbReference type="AlphaFoldDB" id="A0A3S5CPP2"/>
<dbReference type="Proteomes" id="UP000784294">
    <property type="component" value="Unassembled WGS sequence"/>
</dbReference>
<evidence type="ECO:0000313" key="2">
    <source>
        <dbReference type="Proteomes" id="UP000784294"/>
    </source>
</evidence>
<evidence type="ECO:0000313" key="1">
    <source>
        <dbReference type="EMBL" id="VEL38038.1"/>
    </source>
</evidence>
<dbReference type="EMBL" id="CAAALY010256703">
    <property type="protein sequence ID" value="VEL38038.1"/>
    <property type="molecule type" value="Genomic_DNA"/>
</dbReference>
<keyword evidence="2" id="KW-1185">Reference proteome</keyword>
<protein>
    <submittedName>
        <fullName evidence="1">Uncharacterized protein</fullName>
    </submittedName>
</protein>
<reference evidence="1" key="1">
    <citation type="submission" date="2018-11" db="EMBL/GenBank/DDBJ databases">
        <authorList>
            <consortium name="Pathogen Informatics"/>
        </authorList>
    </citation>
    <scope>NUCLEOTIDE SEQUENCE</scope>
</reference>
<gene>
    <name evidence="1" type="ORF">PXEA_LOCUS31478</name>
</gene>
<organism evidence="1 2">
    <name type="scientific">Protopolystoma xenopodis</name>
    <dbReference type="NCBI Taxonomy" id="117903"/>
    <lineage>
        <taxon>Eukaryota</taxon>
        <taxon>Metazoa</taxon>
        <taxon>Spiralia</taxon>
        <taxon>Lophotrochozoa</taxon>
        <taxon>Platyhelminthes</taxon>
        <taxon>Monogenea</taxon>
        <taxon>Polyopisthocotylea</taxon>
        <taxon>Polystomatidea</taxon>
        <taxon>Polystomatidae</taxon>
        <taxon>Protopolystoma</taxon>
    </lineage>
</organism>
<sequence length="238" mass="25915">MVASSLEVDSLLIHRPRKRFRPLHGFESPPQALSSNFSAAQMYRSNLSGAQFTGHVLPASPLSDRQLHSGAWVRHSLACEEAIDNNTSTLARTDDSAAFTSTCSPATQHAQFHHAAVAAVDTEMCDILSSSVDDRLIESRRQNLPSQFSTGGDSNAGLCVADENTPLRAGQFAEISPMPFCPKRRCTVIGRTHVERRLVSLSANASPARLPTTPRATFASLTYSQPEPGHLESHYELF</sequence>